<comment type="caution">
    <text evidence="2">The sequence shown here is derived from an EMBL/GenBank/DDBJ whole genome shotgun (WGS) entry which is preliminary data.</text>
</comment>
<feature type="region of interest" description="Disordered" evidence="1">
    <location>
        <begin position="1"/>
        <end position="20"/>
    </location>
</feature>
<feature type="compositionally biased region" description="Basic and acidic residues" evidence="1">
    <location>
        <begin position="9"/>
        <end position="19"/>
    </location>
</feature>
<evidence type="ECO:0000313" key="3">
    <source>
        <dbReference type="Proteomes" id="UP001558613"/>
    </source>
</evidence>
<dbReference type="EMBL" id="JAYMGO010000022">
    <property type="protein sequence ID" value="KAL1251771.1"/>
    <property type="molecule type" value="Genomic_DNA"/>
</dbReference>
<dbReference type="Proteomes" id="UP001558613">
    <property type="component" value="Unassembled WGS sequence"/>
</dbReference>
<proteinExistence type="predicted"/>
<name>A0ABR3LIA7_9TELE</name>
<accession>A0ABR3LIA7</accession>
<evidence type="ECO:0000313" key="2">
    <source>
        <dbReference type="EMBL" id="KAL1251771.1"/>
    </source>
</evidence>
<keyword evidence="3" id="KW-1185">Reference proteome</keyword>
<sequence>MRPKKGRRKPQEKQKEAYAKRVQKKYKHVIYNVGDEVLLMNMRKHGRKGGRIEPDFSGPYIIERLSGKLVTLKKPGGVTLKTKHSIGHIKPYRRSQTGKVPNDCSGISVSNGSTESNSSF</sequence>
<gene>
    <name evidence="2" type="ORF">QQF64_019567</name>
</gene>
<feature type="compositionally biased region" description="Low complexity" evidence="1">
    <location>
        <begin position="108"/>
        <end position="120"/>
    </location>
</feature>
<feature type="region of interest" description="Disordered" evidence="1">
    <location>
        <begin position="93"/>
        <end position="120"/>
    </location>
</feature>
<reference evidence="2 3" key="1">
    <citation type="submission" date="2023-09" db="EMBL/GenBank/DDBJ databases">
        <authorList>
            <person name="Wang M."/>
        </authorList>
    </citation>
    <scope>NUCLEOTIDE SEQUENCE [LARGE SCALE GENOMIC DNA]</scope>
    <source>
        <strain evidence="2">GT-2023</strain>
        <tissue evidence="2">Liver</tissue>
    </source>
</reference>
<protein>
    <submittedName>
        <fullName evidence="2">Uncharacterized protein</fullName>
    </submittedName>
</protein>
<organism evidence="2 3">
    <name type="scientific">Cirrhinus molitorella</name>
    <name type="common">mud carp</name>
    <dbReference type="NCBI Taxonomy" id="172907"/>
    <lineage>
        <taxon>Eukaryota</taxon>
        <taxon>Metazoa</taxon>
        <taxon>Chordata</taxon>
        <taxon>Craniata</taxon>
        <taxon>Vertebrata</taxon>
        <taxon>Euteleostomi</taxon>
        <taxon>Actinopterygii</taxon>
        <taxon>Neopterygii</taxon>
        <taxon>Teleostei</taxon>
        <taxon>Ostariophysi</taxon>
        <taxon>Cypriniformes</taxon>
        <taxon>Cyprinidae</taxon>
        <taxon>Labeoninae</taxon>
        <taxon>Labeonini</taxon>
        <taxon>Cirrhinus</taxon>
    </lineage>
</organism>
<evidence type="ECO:0000256" key="1">
    <source>
        <dbReference type="SAM" id="MobiDB-lite"/>
    </source>
</evidence>